<keyword evidence="2" id="KW-1185">Reference proteome</keyword>
<comment type="caution">
    <text evidence="1">The sequence shown here is derived from an EMBL/GenBank/DDBJ whole genome shotgun (WGS) entry which is preliminary data.</text>
</comment>
<name>A0A8J2JDV2_9HEXA</name>
<dbReference type="Proteomes" id="UP000708208">
    <property type="component" value="Unassembled WGS sequence"/>
</dbReference>
<sequence length="80" mass="9496">MEMDITLEESVESRLANEVFHNPLIADEIWKRLNFEPVGYIFDHIRPYARIWKTSLDGTEEDGIETLNIWNLEFQTLNNL</sequence>
<accession>A0A8J2JDV2</accession>
<organism evidence="1 2">
    <name type="scientific">Allacma fusca</name>
    <dbReference type="NCBI Taxonomy" id="39272"/>
    <lineage>
        <taxon>Eukaryota</taxon>
        <taxon>Metazoa</taxon>
        <taxon>Ecdysozoa</taxon>
        <taxon>Arthropoda</taxon>
        <taxon>Hexapoda</taxon>
        <taxon>Collembola</taxon>
        <taxon>Symphypleona</taxon>
        <taxon>Sminthuridae</taxon>
        <taxon>Allacma</taxon>
    </lineage>
</organism>
<proteinExistence type="predicted"/>
<reference evidence="1" key="1">
    <citation type="submission" date="2021-06" db="EMBL/GenBank/DDBJ databases">
        <authorList>
            <person name="Hodson N. C."/>
            <person name="Mongue J. A."/>
            <person name="Jaron S. K."/>
        </authorList>
    </citation>
    <scope>NUCLEOTIDE SEQUENCE</scope>
</reference>
<evidence type="ECO:0000313" key="2">
    <source>
        <dbReference type="Proteomes" id="UP000708208"/>
    </source>
</evidence>
<protein>
    <submittedName>
        <fullName evidence="1">Uncharacterized protein</fullName>
    </submittedName>
</protein>
<dbReference type="AlphaFoldDB" id="A0A8J2JDV2"/>
<dbReference type="EMBL" id="CAJVCH010053582">
    <property type="protein sequence ID" value="CAG7718453.1"/>
    <property type="molecule type" value="Genomic_DNA"/>
</dbReference>
<gene>
    <name evidence="1" type="ORF">AFUS01_LOCUS7845</name>
</gene>
<evidence type="ECO:0000313" key="1">
    <source>
        <dbReference type="EMBL" id="CAG7718453.1"/>
    </source>
</evidence>